<dbReference type="InterPro" id="IPR001944">
    <property type="entry name" value="Glycoside_Hdrlase_35"/>
</dbReference>
<keyword evidence="5" id="KW-1133">Transmembrane helix</keyword>
<evidence type="ECO:0000259" key="6">
    <source>
        <dbReference type="Pfam" id="PF01301"/>
    </source>
</evidence>
<dbReference type="SUPFAM" id="SSF51445">
    <property type="entry name" value="(Trans)glycosidases"/>
    <property type="match status" value="1"/>
</dbReference>
<dbReference type="Proteomes" id="UP000551758">
    <property type="component" value="Unassembled WGS sequence"/>
</dbReference>
<evidence type="ECO:0000256" key="3">
    <source>
        <dbReference type="ARBA" id="ARBA00023295"/>
    </source>
</evidence>
<feature type="domain" description="Glycoside hydrolase 35 catalytic" evidence="6">
    <location>
        <begin position="378"/>
        <end position="422"/>
    </location>
</feature>
<dbReference type="GO" id="GO:0004553">
    <property type="term" value="F:hydrolase activity, hydrolyzing O-glycosyl compounds"/>
    <property type="evidence" value="ECO:0007669"/>
    <property type="project" value="InterPro"/>
</dbReference>
<evidence type="ECO:0000256" key="2">
    <source>
        <dbReference type="ARBA" id="ARBA00022801"/>
    </source>
</evidence>
<feature type="region of interest" description="Disordered" evidence="4">
    <location>
        <begin position="86"/>
        <end position="171"/>
    </location>
</feature>
<feature type="compositionally biased region" description="Pro residues" evidence="4">
    <location>
        <begin position="272"/>
        <end position="290"/>
    </location>
</feature>
<dbReference type="EMBL" id="JACDTQ010001694">
    <property type="protein sequence ID" value="KAF5921355.1"/>
    <property type="molecule type" value="Genomic_DNA"/>
</dbReference>
<dbReference type="AlphaFoldDB" id="A0A7J7EZZ6"/>
<comment type="caution">
    <text evidence="7">The sequence shown here is derived from an EMBL/GenBank/DDBJ whole genome shotgun (WGS) entry which is preliminary data.</text>
</comment>
<keyword evidence="8" id="KW-1185">Reference proteome</keyword>
<accession>A0A7J7EZZ6</accession>
<feature type="non-terminal residue" evidence="7">
    <location>
        <position position="1"/>
    </location>
</feature>
<feature type="domain" description="Glycoside hydrolase 35 catalytic" evidence="6">
    <location>
        <begin position="454"/>
        <end position="539"/>
    </location>
</feature>
<evidence type="ECO:0000313" key="7">
    <source>
        <dbReference type="EMBL" id="KAF5921355.1"/>
    </source>
</evidence>
<organism evidence="7 8">
    <name type="scientific">Diceros bicornis minor</name>
    <name type="common">South-central black rhinoceros</name>
    <dbReference type="NCBI Taxonomy" id="77932"/>
    <lineage>
        <taxon>Eukaryota</taxon>
        <taxon>Metazoa</taxon>
        <taxon>Chordata</taxon>
        <taxon>Craniata</taxon>
        <taxon>Vertebrata</taxon>
        <taxon>Euteleostomi</taxon>
        <taxon>Mammalia</taxon>
        <taxon>Eutheria</taxon>
        <taxon>Laurasiatheria</taxon>
        <taxon>Perissodactyla</taxon>
        <taxon>Rhinocerotidae</taxon>
        <taxon>Diceros</taxon>
    </lineage>
</organism>
<keyword evidence="5" id="KW-0812">Transmembrane</keyword>
<keyword evidence="3" id="KW-0326">Glycosidase</keyword>
<dbReference type="Pfam" id="PF01301">
    <property type="entry name" value="Glyco_hydro_35"/>
    <property type="match status" value="2"/>
</dbReference>
<dbReference type="PROSITE" id="PS01182">
    <property type="entry name" value="GLYCOSYL_HYDROL_F35"/>
    <property type="match status" value="1"/>
</dbReference>
<name>A0A7J7EZZ6_DICBM</name>
<sequence length="578" mass="64130">MAGEHSSRSSSSMAAAPPHDAFTHRIETVLLRARPHPFSPKALSGTKGPLTKVAEPAESELPCSRLKGICADRRSHIPGLTQGSALLAAQSPRPSPCAARQPRLRPRDLGSSASRGWVPRRAPGDRLRRSLGRARPQPMPPFQARASLEPHPSFPITREPPGPPSTSVSQSATGIYRAGPWGHYWGQRPLWIGVPFWALKPGQDSHYQLPFQAFSPPLFLLPVPELPRPAEDLSIAPDRRKSVWTLTKGSNCQTLSFLNLVDEVLAPLMEPLTPPPPSPRTPSPRAQPSPDPGCRLLGLKVCWQLSVLTEGDCGAPRPVSLLEKNPVHLFPTIYLIRFSSSISRSLSRFNWSHLTPLELKDRSVGLQTQSTVGSNPYFTLEGDKFLILGGSIHYFRVPREYWRDRLLKLKACGFNTVTTGIAKNEVTEFSNVLSVLSSPPFSLIFLCLVLSSVIWLLQDPKLKLRTTDKGFIEAVDKYFDHLISRVVPLQLIQTLGEKAQKSTEEFMYRKGGPIIAVQVENEYGSFDKDKDYMPYVEKQGKWVHFVHFSQQALLKRGIVELPLTSDNTKDVVKGSIKG</sequence>
<dbReference type="Gene3D" id="3.20.20.80">
    <property type="entry name" value="Glycosidases"/>
    <property type="match status" value="2"/>
</dbReference>
<feature type="region of interest" description="Disordered" evidence="4">
    <location>
        <begin position="1"/>
        <end position="21"/>
    </location>
</feature>
<dbReference type="InterPro" id="IPR031330">
    <property type="entry name" value="Gly_Hdrlase_35_cat"/>
</dbReference>
<dbReference type="PANTHER" id="PTHR23421">
    <property type="entry name" value="BETA-GALACTOSIDASE RELATED"/>
    <property type="match status" value="1"/>
</dbReference>
<keyword evidence="5" id="KW-0472">Membrane</keyword>
<evidence type="ECO:0000256" key="4">
    <source>
        <dbReference type="SAM" id="MobiDB-lite"/>
    </source>
</evidence>
<comment type="similarity">
    <text evidence="1">Belongs to the glycosyl hydrolase 35 family.</text>
</comment>
<feature type="region of interest" description="Disordered" evidence="4">
    <location>
        <begin position="269"/>
        <end position="290"/>
    </location>
</feature>
<evidence type="ECO:0000256" key="1">
    <source>
        <dbReference type="ARBA" id="ARBA00009809"/>
    </source>
</evidence>
<proteinExistence type="inferred from homology"/>
<gene>
    <name evidence="7" type="ORF">HPG69_019404</name>
</gene>
<dbReference type="GO" id="GO:0005975">
    <property type="term" value="P:carbohydrate metabolic process"/>
    <property type="evidence" value="ECO:0007669"/>
    <property type="project" value="InterPro"/>
</dbReference>
<protein>
    <recommendedName>
        <fullName evidence="6">Glycoside hydrolase 35 catalytic domain-containing protein</fullName>
    </recommendedName>
</protein>
<reference evidence="7 8" key="1">
    <citation type="journal article" date="2020" name="Mol. Biol. Evol.">
        <title>Interspecific Gene Flow and the Evolution of Specialization in Black and White Rhinoceros.</title>
        <authorList>
            <person name="Moodley Y."/>
            <person name="Westbury M.V."/>
            <person name="Russo I.M."/>
            <person name="Gopalakrishnan S."/>
            <person name="Rakotoarivelo A."/>
            <person name="Olsen R.A."/>
            <person name="Prost S."/>
            <person name="Tunstall T."/>
            <person name="Ryder O.A."/>
            <person name="Dalen L."/>
            <person name="Bruford M.W."/>
        </authorList>
    </citation>
    <scope>NUCLEOTIDE SEQUENCE [LARGE SCALE GENOMIC DNA]</scope>
    <source>
        <strain evidence="7">SBR-YM</strain>
        <tissue evidence="7">Skin</tissue>
    </source>
</reference>
<evidence type="ECO:0000256" key="5">
    <source>
        <dbReference type="SAM" id="Phobius"/>
    </source>
</evidence>
<dbReference type="InterPro" id="IPR019801">
    <property type="entry name" value="Glyco_hydro_35_CS"/>
</dbReference>
<feature type="transmembrane region" description="Helical" evidence="5">
    <location>
        <begin position="440"/>
        <end position="457"/>
    </location>
</feature>
<dbReference type="InterPro" id="IPR017853">
    <property type="entry name" value="GH"/>
</dbReference>
<evidence type="ECO:0000313" key="8">
    <source>
        <dbReference type="Proteomes" id="UP000551758"/>
    </source>
</evidence>
<dbReference type="PRINTS" id="PR00742">
    <property type="entry name" value="GLHYDRLASE35"/>
</dbReference>
<feature type="region of interest" description="Disordered" evidence="4">
    <location>
        <begin position="37"/>
        <end position="58"/>
    </location>
</feature>
<keyword evidence="2" id="KW-0378">Hydrolase</keyword>